<dbReference type="AlphaFoldDB" id="A0A8J3ZZV3"/>
<protein>
    <submittedName>
        <fullName evidence="8">DNA-binding response regulator</fullName>
    </submittedName>
</protein>
<evidence type="ECO:0000256" key="5">
    <source>
        <dbReference type="PROSITE-ProRule" id="PRU00169"/>
    </source>
</evidence>
<dbReference type="RefSeq" id="WP_203933138.1">
    <property type="nucleotide sequence ID" value="NZ_BOPH01000113.1"/>
</dbReference>
<feature type="domain" description="Response regulatory" evidence="7">
    <location>
        <begin position="4"/>
        <end position="120"/>
    </location>
</feature>
<dbReference type="SMART" id="SM00448">
    <property type="entry name" value="REC"/>
    <property type="match status" value="1"/>
</dbReference>
<dbReference type="GO" id="GO:0003677">
    <property type="term" value="F:DNA binding"/>
    <property type="evidence" value="ECO:0007669"/>
    <property type="project" value="UniProtKB-KW"/>
</dbReference>
<evidence type="ECO:0000256" key="1">
    <source>
        <dbReference type="ARBA" id="ARBA00022553"/>
    </source>
</evidence>
<dbReference type="GO" id="GO:0000160">
    <property type="term" value="P:phosphorelay signal transduction system"/>
    <property type="evidence" value="ECO:0007669"/>
    <property type="project" value="InterPro"/>
</dbReference>
<proteinExistence type="predicted"/>
<dbReference type="EMBL" id="BOPH01000113">
    <property type="protein sequence ID" value="GIJ73309.1"/>
    <property type="molecule type" value="Genomic_DNA"/>
</dbReference>
<dbReference type="PANTHER" id="PTHR43214">
    <property type="entry name" value="TWO-COMPONENT RESPONSE REGULATOR"/>
    <property type="match status" value="1"/>
</dbReference>
<accession>A0A8J3ZZV3</accession>
<dbReference type="PROSITE" id="PS00622">
    <property type="entry name" value="HTH_LUXR_1"/>
    <property type="match status" value="1"/>
</dbReference>
<dbReference type="SUPFAM" id="SSF52172">
    <property type="entry name" value="CheY-like"/>
    <property type="match status" value="1"/>
</dbReference>
<evidence type="ECO:0000259" key="6">
    <source>
        <dbReference type="PROSITE" id="PS50043"/>
    </source>
</evidence>
<dbReference type="InterPro" id="IPR001789">
    <property type="entry name" value="Sig_transdc_resp-reg_receiver"/>
</dbReference>
<evidence type="ECO:0000259" key="7">
    <source>
        <dbReference type="PROSITE" id="PS50110"/>
    </source>
</evidence>
<dbReference type="InterPro" id="IPR011006">
    <property type="entry name" value="CheY-like_superfamily"/>
</dbReference>
<name>A0A8J3ZZV3_9ACTN</name>
<dbReference type="Proteomes" id="UP000635606">
    <property type="component" value="Unassembled WGS sequence"/>
</dbReference>
<evidence type="ECO:0000256" key="4">
    <source>
        <dbReference type="ARBA" id="ARBA00023163"/>
    </source>
</evidence>
<dbReference type="CDD" id="cd17535">
    <property type="entry name" value="REC_NarL-like"/>
    <property type="match status" value="1"/>
</dbReference>
<dbReference type="Pfam" id="PF00196">
    <property type="entry name" value="GerE"/>
    <property type="match status" value="1"/>
</dbReference>
<dbReference type="PROSITE" id="PS50043">
    <property type="entry name" value="HTH_LUXR_2"/>
    <property type="match status" value="1"/>
</dbReference>
<reference evidence="8" key="1">
    <citation type="submission" date="2021-01" db="EMBL/GenBank/DDBJ databases">
        <title>Whole genome shotgun sequence of Virgisporangium ochraceum NBRC 16418.</title>
        <authorList>
            <person name="Komaki H."/>
            <person name="Tamura T."/>
        </authorList>
    </citation>
    <scope>NUCLEOTIDE SEQUENCE</scope>
    <source>
        <strain evidence="8">NBRC 16418</strain>
    </source>
</reference>
<sequence>MTLRVLIADDERLVRAGLRMVLASADDMAVVGEAADGVEAVAAVERLRPDVVIVDVRMPRMDGVEATRRICARQPAPAVLVVTTFDLDQYVHGALRAGASGFLLKDAPEERLLAALRTVHTGAALLDPAVTLRMVEAFAPRPAPPPQPLLDQLTAREREVLVHVARGASNDDIAGALHIGEATVKTHVSRLLTKLGVVSRTQAVVFAYESGVVVPGGNR</sequence>
<keyword evidence="1 5" id="KW-0597">Phosphoprotein</keyword>
<dbReference type="SUPFAM" id="SSF46894">
    <property type="entry name" value="C-terminal effector domain of the bipartite response regulators"/>
    <property type="match status" value="1"/>
</dbReference>
<keyword evidence="9" id="KW-1185">Reference proteome</keyword>
<dbReference type="Pfam" id="PF00072">
    <property type="entry name" value="Response_reg"/>
    <property type="match status" value="1"/>
</dbReference>
<dbReference type="PANTHER" id="PTHR43214:SF24">
    <property type="entry name" value="TRANSCRIPTIONAL REGULATORY PROTEIN NARL-RELATED"/>
    <property type="match status" value="1"/>
</dbReference>
<dbReference type="InterPro" id="IPR016032">
    <property type="entry name" value="Sig_transdc_resp-reg_C-effctor"/>
</dbReference>
<dbReference type="SMART" id="SM00421">
    <property type="entry name" value="HTH_LUXR"/>
    <property type="match status" value="1"/>
</dbReference>
<evidence type="ECO:0000313" key="8">
    <source>
        <dbReference type="EMBL" id="GIJ73309.1"/>
    </source>
</evidence>
<evidence type="ECO:0000313" key="9">
    <source>
        <dbReference type="Proteomes" id="UP000635606"/>
    </source>
</evidence>
<dbReference type="GO" id="GO:0006355">
    <property type="term" value="P:regulation of DNA-templated transcription"/>
    <property type="evidence" value="ECO:0007669"/>
    <property type="project" value="InterPro"/>
</dbReference>
<dbReference type="InterPro" id="IPR039420">
    <property type="entry name" value="WalR-like"/>
</dbReference>
<evidence type="ECO:0000256" key="2">
    <source>
        <dbReference type="ARBA" id="ARBA00023015"/>
    </source>
</evidence>
<organism evidence="8 9">
    <name type="scientific">Virgisporangium ochraceum</name>
    <dbReference type="NCBI Taxonomy" id="65505"/>
    <lineage>
        <taxon>Bacteria</taxon>
        <taxon>Bacillati</taxon>
        <taxon>Actinomycetota</taxon>
        <taxon>Actinomycetes</taxon>
        <taxon>Micromonosporales</taxon>
        <taxon>Micromonosporaceae</taxon>
        <taxon>Virgisporangium</taxon>
    </lineage>
</organism>
<feature type="modified residue" description="4-aspartylphosphate" evidence="5">
    <location>
        <position position="55"/>
    </location>
</feature>
<dbReference type="InterPro" id="IPR000792">
    <property type="entry name" value="Tscrpt_reg_LuxR_C"/>
</dbReference>
<keyword evidence="3 8" id="KW-0238">DNA-binding</keyword>
<evidence type="ECO:0000256" key="3">
    <source>
        <dbReference type="ARBA" id="ARBA00023125"/>
    </source>
</evidence>
<feature type="domain" description="HTH luxR-type" evidence="6">
    <location>
        <begin position="146"/>
        <end position="211"/>
    </location>
</feature>
<keyword evidence="4" id="KW-0804">Transcription</keyword>
<dbReference type="PROSITE" id="PS50110">
    <property type="entry name" value="RESPONSE_REGULATORY"/>
    <property type="match status" value="1"/>
</dbReference>
<dbReference type="PRINTS" id="PR00038">
    <property type="entry name" value="HTHLUXR"/>
</dbReference>
<dbReference type="CDD" id="cd06170">
    <property type="entry name" value="LuxR_C_like"/>
    <property type="match status" value="1"/>
</dbReference>
<dbReference type="InterPro" id="IPR058245">
    <property type="entry name" value="NreC/VraR/RcsB-like_REC"/>
</dbReference>
<gene>
    <name evidence="8" type="ORF">Voc01_082260</name>
</gene>
<keyword evidence="2" id="KW-0805">Transcription regulation</keyword>
<dbReference type="Gene3D" id="3.40.50.2300">
    <property type="match status" value="1"/>
</dbReference>
<comment type="caution">
    <text evidence="8">The sequence shown here is derived from an EMBL/GenBank/DDBJ whole genome shotgun (WGS) entry which is preliminary data.</text>
</comment>